<feature type="compositionally biased region" description="Basic and acidic residues" evidence="1">
    <location>
        <begin position="164"/>
        <end position="174"/>
    </location>
</feature>
<reference evidence="2" key="1">
    <citation type="submission" date="2023-07" db="EMBL/GenBank/DDBJ databases">
        <authorList>
            <consortium name="AG Swart"/>
            <person name="Singh M."/>
            <person name="Singh A."/>
            <person name="Seah K."/>
            <person name="Emmerich C."/>
        </authorList>
    </citation>
    <scope>NUCLEOTIDE SEQUENCE</scope>
    <source>
        <strain evidence="2">DP1</strain>
    </source>
</reference>
<feature type="compositionally biased region" description="Polar residues" evidence="1">
    <location>
        <begin position="207"/>
        <end position="224"/>
    </location>
</feature>
<evidence type="ECO:0000256" key="1">
    <source>
        <dbReference type="SAM" id="MobiDB-lite"/>
    </source>
</evidence>
<organism evidence="2 3">
    <name type="scientific">Euplotes crassus</name>
    <dbReference type="NCBI Taxonomy" id="5936"/>
    <lineage>
        <taxon>Eukaryota</taxon>
        <taxon>Sar</taxon>
        <taxon>Alveolata</taxon>
        <taxon>Ciliophora</taxon>
        <taxon>Intramacronucleata</taxon>
        <taxon>Spirotrichea</taxon>
        <taxon>Hypotrichia</taxon>
        <taxon>Euplotida</taxon>
        <taxon>Euplotidae</taxon>
        <taxon>Moneuplotes</taxon>
    </lineage>
</organism>
<feature type="region of interest" description="Disordered" evidence="1">
    <location>
        <begin position="36"/>
        <end position="55"/>
    </location>
</feature>
<protein>
    <submittedName>
        <fullName evidence="2">Uncharacterized protein</fullName>
    </submittedName>
</protein>
<keyword evidence="3" id="KW-1185">Reference proteome</keyword>
<proteinExistence type="predicted"/>
<name>A0AAD1XC78_EUPCR</name>
<feature type="compositionally biased region" description="Polar residues" evidence="1">
    <location>
        <begin position="45"/>
        <end position="55"/>
    </location>
</feature>
<accession>A0AAD1XC78</accession>
<evidence type="ECO:0000313" key="2">
    <source>
        <dbReference type="EMBL" id="CAI2370944.1"/>
    </source>
</evidence>
<dbReference type="EMBL" id="CAMPGE010012164">
    <property type="protein sequence ID" value="CAI2370944.1"/>
    <property type="molecule type" value="Genomic_DNA"/>
</dbReference>
<evidence type="ECO:0000313" key="3">
    <source>
        <dbReference type="Proteomes" id="UP001295684"/>
    </source>
</evidence>
<comment type="caution">
    <text evidence="2">The sequence shown here is derived from an EMBL/GenBank/DDBJ whole genome shotgun (WGS) entry which is preliminary data.</text>
</comment>
<sequence>MDYNDTPFTNKNIRRAQNSFWGSNRFNGYRHCTPIIGNRRRKSSKSANPGNKNTLQGYLQNYQGGIINQNYARSSRLRLVDAKKKKMLGKENSNETGKNLEKHSIMDLIKRSLMKNKSTRTARESPSDEKRSILAQARIRPDFVSVRNHRTAIISKRNQREYGNHSYISEERKQSKIIQKAKPVEKRPQTSIRSKQRDLKNDIPKNLNRNASTLTYKNKSNQSESSHHKRSISLHNSQRFYGAKRGVFYKNSHNGVVIEDNKSKLFIRPTSSLNRSCVNLQNEKQENTTIKNQNDEQKYHKPLQNQSSELQVNFKFLWKLPDSYFSSNLHVGKKTSKHRIIKKSNNIIKGLSKPGISVPKVSYKSKMECKVDGVGLNLNSSLYG</sequence>
<dbReference type="Proteomes" id="UP001295684">
    <property type="component" value="Unassembled WGS sequence"/>
</dbReference>
<dbReference type="AlphaFoldDB" id="A0AAD1XC78"/>
<gene>
    <name evidence="2" type="ORF">ECRASSUSDP1_LOCUS12264</name>
</gene>
<feature type="region of interest" description="Disordered" evidence="1">
    <location>
        <begin position="164"/>
        <end position="237"/>
    </location>
</feature>